<dbReference type="InterPro" id="IPR005481">
    <property type="entry name" value="BC-like_N"/>
</dbReference>
<protein>
    <recommendedName>
        <fullName evidence="13">Urea carboxylase</fullName>
    </recommendedName>
</protein>
<dbReference type="Gene3D" id="3.30.470.20">
    <property type="entry name" value="ATP-grasp fold, B domain"/>
    <property type="match status" value="1"/>
</dbReference>
<dbReference type="GO" id="GO:0016787">
    <property type="term" value="F:hydrolase activity"/>
    <property type="evidence" value="ECO:0007669"/>
    <property type="project" value="UniProtKB-KW"/>
</dbReference>
<dbReference type="InterPro" id="IPR003778">
    <property type="entry name" value="CT_A_B"/>
</dbReference>
<dbReference type="EMBL" id="KZ613747">
    <property type="protein sequence ID" value="PMD64970.1"/>
    <property type="molecule type" value="Genomic_DNA"/>
</dbReference>
<dbReference type="Proteomes" id="UP000235371">
    <property type="component" value="Unassembled WGS sequence"/>
</dbReference>
<dbReference type="PANTHER" id="PTHR18866:SF128">
    <property type="entry name" value="UREA AMIDOLYASE"/>
    <property type="match status" value="1"/>
</dbReference>
<evidence type="ECO:0000256" key="3">
    <source>
        <dbReference type="ARBA" id="ARBA00022741"/>
    </source>
</evidence>
<dbReference type="Pfam" id="PF02785">
    <property type="entry name" value="Biotin_carb_C"/>
    <property type="match status" value="1"/>
</dbReference>
<dbReference type="Pfam" id="PF02786">
    <property type="entry name" value="CPSase_L_D2"/>
    <property type="match status" value="1"/>
</dbReference>
<dbReference type="InterPro" id="IPR005482">
    <property type="entry name" value="Biotin_COase_C"/>
</dbReference>
<evidence type="ECO:0000313" key="12">
    <source>
        <dbReference type="Proteomes" id="UP000235371"/>
    </source>
</evidence>
<keyword evidence="12" id="KW-1185">Reference proteome</keyword>
<dbReference type="InterPro" id="IPR050856">
    <property type="entry name" value="Biotin_carboxylase_complex"/>
</dbReference>
<evidence type="ECO:0000259" key="9">
    <source>
        <dbReference type="PROSITE" id="PS50975"/>
    </source>
</evidence>
<dbReference type="InterPro" id="IPR005479">
    <property type="entry name" value="CPAse_ATP-bd"/>
</dbReference>
<dbReference type="OrthoDB" id="196847at2759"/>
<dbReference type="InterPro" id="IPR011761">
    <property type="entry name" value="ATP-grasp"/>
</dbReference>
<sequence>MDADTGKEVKMDYRFSHIKKVLVANRGEIAVRCIRACKKVGVKSVSTYTESDSTSLHASLADENILLPGENANGYLDADEILKTCKRLNVDAIIPGYGFLSEDAPFAQKVVDAGMVFVGPSPESMTEMGQKHRARDLAVAADVPVVPGTELLESETAALEAAKKLGFPIMLKATGGGGGMGLQVCHNEEEISAAFKKVKSRGETLFNNSGVFLEKYYPESRHIEVQIFGNGTDVVHFGERECSIQRRHQKVIEECPSSFVQRRPSMREKLAKCATAYALQLKYKSAGTIEFLVDDNTGDFFFLEMNTRLQVEHGITELCYGIDLVALMLQQADCEKGGRTGLSSEYLHSLQKDGPDGAAIEVRVHAEVPFRNYAPSPGLLQYVEWPAGDGIRVDTWVKTGQRIAPFYDPLIAKVMVRASDRDGASKKMTRVLSEAKLQGPPTNLHFLRDVVASNSFLEGDTLTNFLETKFKYEPCAIDVLSPGSFTTIQDFPARATSGHGIPKGGPMDNVSSRIANILVDNHPGTETLEITLSGPELLFTAPAVFSVTGSPVPVTVDGEAQPMWSRVIIQAGQKLKVGKVENGGCRCYLAVKGGFPEIPPYLGSKAGTPSLAFGGTQGRQLQMGDWIELDPSTKQWAQTSMPYTLPKSCVPNYDITEIYCMHGPHDSDDFMTTKDRLMLYNTAWKIGHNSNRTGIRLVGPVPEWSRKDGGEGGSHPSNVFDYGYPSPGGINWGGDSAAIFSMDSPDLGGLLCSSTIVSADLWRLGQVKPGGYLRLRPTTFEHARELAGRVETFIEGIHGLVDGKSEAVPSLNLDLPPSGLEHGTSNAIIKRIPGEGERFQVVYRQAGDSFFLVEIGKQTCDVRVTSRIRLLVQKLEALKLNLVMNPNIGSVMIQFDANAISQNKLLKTVMDLEASIEYSTDIKIPCREIYLPVVFDHPDIRASEQRYMETNRPTAAYLPDNVEYLRTNNGYSTRQEVFQTLLKSPYLIVAVGFFVGTPILFPLEPMSGIVGQKYNPTRVSTPGGTIGMGGSLFAIYPLEAPGGYMLFARTMECWDTFGNGPSFTPTRPWLFEPFDIVHYHEVSVAEYDKLMLSYKRGEYKFDIREGVFSLHDVYEIFEKSKTDPKVMAFREGQRQGVEQNLTLEKKLYGEWVAEQEAEKKRDAERVKEMMEAEPSITIDSPIDANVWKVLVEVGDVLKEGQIVAILEAMKMEINVLCTEEAGGTVVEAIASKPGTVVSPGAWIIVAKIDEK</sequence>
<dbReference type="SUPFAM" id="SSF160467">
    <property type="entry name" value="PH0987 N-terminal domain-like"/>
    <property type="match status" value="1"/>
</dbReference>
<dbReference type="STRING" id="1095630.A0A2J6TPM4"/>
<dbReference type="Pfam" id="PF02682">
    <property type="entry name" value="CT_C_D"/>
    <property type="match status" value="1"/>
</dbReference>
<evidence type="ECO:0000313" key="11">
    <source>
        <dbReference type="EMBL" id="PMD64970.1"/>
    </source>
</evidence>
<dbReference type="PANTHER" id="PTHR18866">
    <property type="entry name" value="CARBOXYLASE:PYRUVATE/ACETYL-COA/PROPIONYL-COA CARBOXYLASE"/>
    <property type="match status" value="1"/>
</dbReference>
<evidence type="ECO:0000256" key="6">
    <source>
        <dbReference type="ARBA" id="ARBA00023267"/>
    </source>
</evidence>
<feature type="domain" description="ATP-grasp" evidence="9">
    <location>
        <begin position="135"/>
        <end position="333"/>
    </location>
</feature>
<dbReference type="Gene3D" id="2.40.100.10">
    <property type="entry name" value="Cyclophilin-like"/>
    <property type="match status" value="2"/>
</dbReference>
<dbReference type="Pfam" id="PF02626">
    <property type="entry name" value="CT_A_B"/>
    <property type="match status" value="1"/>
</dbReference>
<dbReference type="InterPro" id="IPR003833">
    <property type="entry name" value="CT_C_D"/>
</dbReference>
<comment type="cofactor">
    <cofactor evidence="1">
        <name>biotin</name>
        <dbReference type="ChEBI" id="CHEBI:57586"/>
    </cofactor>
</comment>
<feature type="domain" description="Biotin carboxylation" evidence="10">
    <location>
        <begin position="17"/>
        <end position="471"/>
    </location>
</feature>
<keyword evidence="5 7" id="KW-0067">ATP-binding</keyword>
<accession>A0A2J6TPM4</accession>
<dbReference type="PROSITE" id="PS50975">
    <property type="entry name" value="ATP_GRASP"/>
    <property type="match status" value="1"/>
</dbReference>
<evidence type="ECO:0000256" key="7">
    <source>
        <dbReference type="PROSITE-ProRule" id="PRU00409"/>
    </source>
</evidence>
<dbReference type="PROSITE" id="PS00866">
    <property type="entry name" value="CPSASE_1"/>
    <property type="match status" value="1"/>
</dbReference>
<keyword evidence="4" id="KW-0378">Hydrolase</keyword>
<dbReference type="SUPFAM" id="SSF51246">
    <property type="entry name" value="Rudiment single hybrid motif"/>
    <property type="match status" value="1"/>
</dbReference>
<dbReference type="SMART" id="SM00797">
    <property type="entry name" value="AHS2"/>
    <property type="match status" value="1"/>
</dbReference>
<dbReference type="Pfam" id="PF00289">
    <property type="entry name" value="Biotin_carb_N"/>
    <property type="match status" value="1"/>
</dbReference>
<dbReference type="PROSITE" id="PS50979">
    <property type="entry name" value="BC"/>
    <property type="match status" value="1"/>
</dbReference>
<keyword evidence="3 7" id="KW-0547">Nucleotide-binding</keyword>
<dbReference type="InterPro" id="IPR011764">
    <property type="entry name" value="Biotin_carboxylation_dom"/>
</dbReference>
<dbReference type="InterPro" id="IPR029000">
    <property type="entry name" value="Cyclophilin-like_dom_sf"/>
</dbReference>
<dbReference type="Gene3D" id="2.40.50.100">
    <property type="match status" value="1"/>
</dbReference>
<dbReference type="InterPro" id="IPR016185">
    <property type="entry name" value="PreATP-grasp_dom_sf"/>
</dbReference>
<dbReference type="InterPro" id="IPR011053">
    <property type="entry name" value="Single_hybrid_motif"/>
</dbReference>
<reference evidence="11 12" key="1">
    <citation type="submission" date="2016-04" db="EMBL/GenBank/DDBJ databases">
        <title>A degradative enzymes factory behind the ericoid mycorrhizal symbiosis.</title>
        <authorList>
            <consortium name="DOE Joint Genome Institute"/>
            <person name="Martino E."/>
            <person name="Morin E."/>
            <person name="Grelet G."/>
            <person name="Kuo A."/>
            <person name="Kohler A."/>
            <person name="Daghino S."/>
            <person name="Barry K."/>
            <person name="Choi C."/>
            <person name="Cichocki N."/>
            <person name="Clum A."/>
            <person name="Copeland A."/>
            <person name="Hainaut M."/>
            <person name="Haridas S."/>
            <person name="Labutti K."/>
            <person name="Lindquist E."/>
            <person name="Lipzen A."/>
            <person name="Khouja H.-R."/>
            <person name="Murat C."/>
            <person name="Ohm R."/>
            <person name="Olson A."/>
            <person name="Spatafora J."/>
            <person name="Veneault-Fourrey C."/>
            <person name="Henrissat B."/>
            <person name="Grigoriev I."/>
            <person name="Martin F."/>
            <person name="Perotto S."/>
        </authorList>
    </citation>
    <scope>NUCLEOTIDE SEQUENCE [LARGE SCALE GENOMIC DNA]</scope>
    <source>
        <strain evidence="11 12">E</strain>
    </source>
</reference>
<dbReference type="GO" id="GO:0005524">
    <property type="term" value="F:ATP binding"/>
    <property type="evidence" value="ECO:0007669"/>
    <property type="project" value="UniProtKB-UniRule"/>
</dbReference>
<name>A0A2J6TPM4_9HELO</name>
<dbReference type="PROSITE" id="PS00867">
    <property type="entry name" value="CPSASE_2"/>
    <property type="match status" value="1"/>
</dbReference>
<evidence type="ECO:0000259" key="8">
    <source>
        <dbReference type="PROSITE" id="PS50968"/>
    </source>
</evidence>
<evidence type="ECO:0000256" key="2">
    <source>
        <dbReference type="ARBA" id="ARBA00022598"/>
    </source>
</evidence>
<evidence type="ECO:0000256" key="4">
    <source>
        <dbReference type="ARBA" id="ARBA00022801"/>
    </source>
</evidence>
<dbReference type="GeneID" id="36594504"/>
<organism evidence="11 12">
    <name type="scientific">Hyaloscypha bicolor E</name>
    <dbReference type="NCBI Taxonomy" id="1095630"/>
    <lineage>
        <taxon>Eukaryota</taxon>
        <taxon>Fungi</taxon>
        <taxon>Dikarya</taxon>
        <taxon>Ascomycota</taxon>
        <taxon>Pezizomycotina</taxon>
        <taxon>Leotiomycetes</taxon>
        <taxon>Helotiales</taxon>
        <taxon>Hyaloscyphaceae</taxon>
        <taxon>Hyaloscypha</taxon>
        <taxon>Hyaloscypha bicolor</taxon>
    </lineage>
</organism>
<dbReference type="InterPro" id="IPR000089">
    <property type="entry name" value="Biotin_lipoyl"/>
</dbReference>
<evidence type="ECO:0000256" key="5">
    <source>
        <dbReference type="ARBA" id="ARBA00022840"/>
    </source>
</evidence>
<dbReference type="SUPFAM" id="SSF51230">
    <property type="entry name" value="Single hybrid motif"/>
    <property type="match status" value="1"/>
</dbReference>
<keyword evidence="6" id="KW-0092">Biotin</keyword>
<dbReference type="SUPFAM" id="SSF52440">
    <property type="entry name" value="PreATP-grasp domain"/>
    <property type="match status" value="1"/>
</dbReference>
<dbReference type="CDD" id="cd06850">
    <property type="entry name" value="biotinyl_domain"/>
    <property type="match status" value="1"/>
</dbReference>
<dbReference type="AlphaFoldDB" id="A0A2J6TPM4"/>
<proteinExistence type="predicted"/>
<dbReference type="Gene3D" id="3.30.1360.40">
    <property type="match status" value="1"/>
</dbReference>
<dbReference type="SMART" id="SM00796">
    <property type="entry name" value="AHS1"/>
    <property type="match status" value="1"/>
</dbReference>
<dbReference type="SMART" id="SM00878">
    <property type="entry name" value="Biotin_carb_C"/>
    <property type="match status" value="1"/>
</dbReference>
<evidence type="ECO:0000256" key="1">
    <source>
        <dbReference type="ARBA" id="ARBA00001953"/>
    </source>
</evidence>
<dbReference type="SUPFAM" id="SSF50891">
    <property type="entry name" value="Cyclophilin-like"/>
    <property type="match status" value="2"/>
</dbReference>
<evidence type="ECO:0008006" key="13">
    <source>
        <dbReference type="Google" id="ProtNLM"/>
    </source>
</evidence>
<dbReference type="SUPFAM" id="SSF56059">
    <property type="entry name" value="Glutathione synthetase ATP-binding domain-like"/>
    <property type="match status" value="1"/>
</dbReference>
<feature type="domain" description="Lipoyl-binding" evidence="8">
    <location>
        <begin position="1171"/>
        <end position="1247"/>
    </location>
</feature>
<gene>
    <name evidence="11" type="ORF">K444DRAFT_660145</name>
</gene>
<keyword evidence="2" id="KW-0436">Ligase</keyword>
<dbReference type="InParanoid" id="A0A2J6TPM4"/>
<dbReference type="Pfam" id="PF00364">
    <property type="entry name" value="Biotin_lipoyl"/>
    <property type="match status" value="1"/>
</dbReference>
<dbReference type="InterPro" id="IPR011054">
    <property type="entry name" value="Rudment_hybrid_motif"/>
</dbReference>
<dbReference type="RefSeq" id="XP_024741874.1">
    <property type="nucleotide sequence ID" value="XM_024886427.1"/>
</dbReference>
<dbReference type="GO" id="GO:0016874">
    <property type="term" value="F:ligase activity"/>
    <property type="evidence" value="ECO:0007669"/>
    <property type="project" value="UniProtKB-KW"/>
</dbReference>
<dbReference type="GO" id="GO:0046872">
    <property type="term" value="F:metal ion binding"/>
    <property type="evidence" value="ECO:0007669"/>
    <property type="project" value="InterPro"/>
</dbReference>
<dbReference type="PROSITE" id="PS50968">
    <property type="entry name" value="BIOTINYL_LIPOYL"/>
    <property type="match status" value="1"/>
</dbReference>
<dbReference type="FunCoup" id="A0A2J6TPM4">
    <property type="interactions" value="174"/>
</dbReference>
<evidence type="ECO:0000259" key="10">
    <source>
        <dbReference type="PROSITE" id="PS50979"/>
    </source>
</evidence>